<keyword evidence="2" id="KW-1133">Transmembrane helix</keyword>
<proteinExistence type="predicted"/>
<gene>
    <name evidence="4" type="ORF">B0I29_115265</name>
</gene>
<evidence type="ECO:0000256" key="2">
    <source>
        <dbReference type="SAM" id="Phobius"/>
    </source>
</evidence>
<keyword evidence="5" id="KW-1185">Reference proteome</keyword>
<dbReference type="OrthoDB" id="271709at2"/>
<reference evidence="4 5" key="1">
    <citation type="submission" date="2018-06" db="EMBL/GenBank/DDBJ databases">
        <title>Genomic Encyclopedia of Type Strains, Phase III (KMG-III): the genomes of soil and plant-associated and newly described type strains.</title>
        <authorList>
            <person name="Whitman W."/>
        </authorList>
    </citation>
    <scope>NUCLEOTIDE SEQUENCE [LARGE SCALE GENOMIC DNA]</scope>
    <source>
        <strain evidence="4 5">CGMCC 4.7090</strain>
    </source>
</reference>
<dbReference type="GO" id="GO:0032025">
    <property type="term" value="P:response to cobalt ion"/>
    <property type="evidence" value="ECO:0007669"/>
    <property type="project" value="TreeGrafter"/>
</dbReference>
<keyword evidence="2" id="KW-0472">Membrane</keyword>
<accession>A0A327ZAA7</accession>
<feature type="transmembrane region" description="Helical" evidence="2">
    <location>
        <begin position="231"/>
        <end position="253"/>
    </location>
</feature>
<dbReference type="Proteomes" id="UP000249341">
    <property type="component" value="Unassembled WGS sequence"/>
</dbReference>
<dbReference type="GO" id="GO:0005886">
    <property type="term" value="C:plasma membrane"/>
    <property type="evidence" value="ECO:0007669"/>
    <property type="project" value="UniProtKB-SubCell"/>
</dbReference>
<evidence type="ECO:0000256" key="3">
    <source>
        <dbReference type="SAM" id="SignalP"/>
    </source>
</evidence>
<feature type="transmembrane region" description="Helical" evidence="2">
    <location>
        <begin position="454"/>
        <end position="475"/>
    </location>
</feature>
<feature type="transmembrane region" description="Helical" evidence="2">
    <location>
        <begin position="370"/>
        <end position="394"/>
    </location>
</feature>
<sequence>MIKQGVIVAGATAAGLLAWPASPAQAHPLGNFSVNQYAGLTLHPDRVDVSVVVDAAEIPTLQDRASDPEAECARVAARFTVTVNGQRLTWTVSSPAFALTPGAGGLNTSRLSCRLSAPAGLAAPATVRVDNGYRTDRIGWREMTAAGDHVGLTGSGLPSESVSGVLRAYPRDLLSSALDVRSATITTSGTDFSAVGSSGAAGAGDAVTRVSGPGWLGDAQSRVQEVVGGRLAPAVVGLAFLLALLLGAGHAVLPGHGKTVMAAYFAGRRGRIRDAVTVGATVTLAHTAGVLALGLVLSTSTALAGERVLSTLGVVSGVLVVLVGVGMLVAARRSHGPHGHSHSHSHGPHHSHGPGHSHGSRGRVWRRLDLAGIGLAGGLVPSPSALVVLLGAIGLGRAGLGVALVIAYGLGMAATLTAVGLLLVVAQNRLARMITDGGRAGRVGDRLSRLSRRVAATAPTATAALVVVVGLGIGARAVA</sequence>
<keyword evidence="3" id="KW-0732">Signal</keyword>
<feature type="transmembrane region" description="Helical" evidence="2">
    <location>
        <begin position="274"/>
        <end position="297"/>
    </location>
</feature>
<organism evidence="4 5">
    <name type="scientific">Actinoplanes lutulentus</name>
    <dbReference type="NCBI Taxonomy" id="1287878"/>
    <lineage>
        <taxon>Bacteria</taxon>
        <taxon>Bacillati</taxon>
        <taxon>Actinomycetota</taxon>
        <taxon>Actinomycetes</taxon>
        <taxon>Micromonosporales</taxon>
        <taxon>Micromonosporaceae</taxon>
        <taxon>Actinoplanes</taxon>
    </lineage>
</organism>
<feature type="signal peptide" evidence="3">
    <location>
        <begin position="1"/>
        <end position="26"/>
    </location>
</feature>
<protein>
    <submittedName>
        <fullName evidence="4">ABC-type nickel/cobalt efflux system permease component RcnA</fullName>
    </submittedName>
</protein>
<dbReference type="EMBL" id="QLMJ01000015">
    <property type="protein sequence ID" value="RAK31458.1"/>
    <property type="molecule type" value="Genomic_DNA"/>
</dbReference>
<name>A0A327ZAA7_9ACTN</name>
<dbReference type="GO" id="GO:0006824">
    <property type="term" value="P:cobalt ion transport"/>
    <property type="evidence" value="ECO:0007669"/>
    <property type="project" value="UniProtKB-KW"/>
</dbReference>
<evidence type="ECO:0000313" key="4">
    <source>
        <dbReference type="EMBL" id="RAK31458.1"/>
    </source>
</evidence>
<feature type="region of interest" description="Disordered" evidence="1">
    <location>
        <begin position="333"/>
        <end position="361"/>
    </location>
</feature>
<keyword evidence="2" id="KW-0812">Transmembrane</keyword>
<dbReference type="RefSeq" id="WP_111652359.1">
    <property type="nucleotide sequence ID" value="NZ_JACHWI010000015.1"/>
</dbReference>
<feature type="chain" id="PRO_5016348487" evidence="3">
    <location>
        <begin position="27"/>
        <end position="479"/>
    </location>
</feature>
<evidence type="ECO:0000313" key="5">
    <source>
        <dbReference type="Proteomes" id="UP000249341"/>
    </source>
</evidence>
<dbReference type="AlphaFoldDB" id="A0A327ZAA7"/>
<evidence type="ECO:0000256" key="1">
    <source>
        <dbReference type="SAM" id="MobiDB-lite"/>
    </source>
</evidence>
<dbReference type="InterPro" id="IPR051224">
    <property type="entry name" value="NiCoT_RcnA"/>
</dbReference>
<comment type="caution">
    <text evidence="4">The sequence shown here is derived from an EMBL/GenBank/DDBJ whole genome shotgun (WGS) entry which is preliminary data.</text>
</comment>
<dbReference type="GO" id="GO:0046583">
    <property type="term" value="F:monoatomic cation efflux transmembrane transporter activity"/>
    <property type="evidence" value="ECO:0007669"/>
    <property type="project" value="TreeGrafter"/>
</dbReference>
<dbReference type="PANTHER" id="PTHR40659">
    <property type="entry name" value="NICKEL/COBALT EFFLUX SYSTEM RCNA"/>
    <property type="match status" value="1"/>
</dbReference>
<dbReference type="GO" id="GO:0015099">
    <property type="term" value="F:nickel cation transmembrane transporter activity"/>
    <property type="evidence" value="ECO:0007669"/>
    <property type="project" value="TreeGrafter"/>
</dbReference>
<feature type="transmembrane region" description="Helical" evidence="2">
    <location>
        <begin position="400"/>
        <end position="425"/>
    </location>
</feature>
<dbReference type="GO" id="GO:0010045">
    <property type="term" value="P:response to nickel cation"/>
    <property type="evidence" value="ECO:0007669"/>
    <property type="project" value="TreeGrafter"/>
</dbReference>
<feature type="transmembrane region" description="Helical" evidence="2">
    <location>
        <begin position="309"/>
        <end position="331"/>
    </location>
</feature>
<dbReference type="PANTHER" id="PTHR40659:SF1">
    <property type="entry name" value="NICKEL_COBALT EFFLUX SYSTEM RCNA"/>
    <property type="match status" value="1"/>
</dbReference>